<dbReference type="AlphaFoldDB" id="A0A6C0LIV2"/>
<name>A0A6C0LIV2_9ZZZZ</name>
<reference evidence="1" key="1">
    <citation type="journal article" date="2020" name="Nature">
        <title>Giant virus diversity and host interactions through global metagenomics.</title>
        <authorList>
            <person name="Schulz F."/>
            <person name="Roux S."/>
            <person name="Paez-Espino D."/>
            <person name="Jungbluth S."/>
            <person name="Walsh D.A."/>
            <person name="Denef V.J."/>
            <person name="McMahon K.D."/>
            <person name="Konstantinidis K.T."/>
            <person name="Eloe-Fadrosh E.A."/>
            <person name="Kyrpides N.C."/>
            <person name="Woyke T."/>
        </authorList>
    </citation>
    <scope>NUCLEOTIDE SEQUENCE</scope>
    <source>
        <strain evidence="1">GVMAG-M-3300027810-10</strain>
    </source>
</reference>
<organism evidence="1">
    <name type="scientific">viral metagenome</name>
    <dbReference type="NCBI Taxonomy" id="1070528"/>
    <lineage>
        <taxon>unclassified sequences</taxon>
        <taxon>metagenomes</taxon>
        <taxon>organismal metagenomes</taxon>
    </lineage>
</organism>
<protein>
    <submittedName>
        <fullName evidence="1">Uncharacterized protein</fullName>
    </submittedName>
</protein>
<sequence>MAKNSDYMFNKLAGLGEDSCYLSQTEIQNANTLKYNVHTTGNSIDPAMDLALSNGMNYTGGKNITGLEGSNVEQSNRLLLGSRGTHPHNKLSLRERDYLTVPYLGRGESNVDAENILMLGEAHTENKKSLFPVSEECYGQYCNTPLIKEIEDKITNPEYLVEGTHNNWIRGGLPSRELNRDSQTNN</sequence>
<dbReference type="EMBL" id="MN740498">
    <property type="protein sequence ID" value="QHU29915.1"/>
    <property type="molecule type" value="Genomic_DNA"/>
</dbReference>
<proteinExistence type="predicted"/>
<accession>A0A6C0LIV2</accession>
<evidence type="ECO:0000313" key="1">
    <source>
        <dbReference type="EMBL" id="QHU29915.1"/>
    </source>
</evidence>